<comment type="caution">
    <text evidence="2">The sequence shown here is derived from an EMBL/GenBank/DDBJ whole genome shotgun (WGS) entry which is preliminary data.</text>
</comment>
<dbReference type="InterPro" id="IPR039535">
    <property type="entry name" value="ASST-like"/>
</dbReference>
<evidence type="ECO:0000256" key="1">
    <source>
        <dbReference type="SAM" id="Phobius"/>
    </source>
</evidence>
<evidence type="ECO:0008006" key="4">
    <source>
        <dbReference type="Google" id="ProtNLM"/>
    </source>
</evidence>
<dbReference type="PANTHER" id="PTHR35340:SF5">
    <property type="entry name" value="ASST-DOMAIN-CONTAINING PROTEIN"/>
    <property type="match status" value="1"/>
</dbReference>
<dbReference type="AlphaFoldDB" id="A0A418T036"/>
<sequence>MPRFWIVRCDTYFPRKSRKSLRVLKIKNIFRSLAAVIPFASIAVIAVIYGTIATWWNWFPAPQIGLAHSTMMDIANNWKNDIGLEPTRHLVKPIERSSDPDRGFSGELTGSAAEGYILVAGLSETQEESFHTVRLYDPEGKEVHRWPVHYDLLDTEREPQNVMLHGMEVFEDGSLALTFDGGQAITRIDACGQPLWTHNDRFHHSINRDGEGRLVTLMDDDIYRLDEETGETLDSVSIRKEMLEGDNEDQMAMLKIRTRTPENADEKVTYLGDPFHPNDAEPLRADMADAFPMFEAGDVLLSMRELNMITVVDPKTGRMKWWHYGPWFKQHDPDFQPDGTITVFDNATGSDASRIMSIRPGEDKVETLFTGSDELPFYTWRRGKHQILPDGNILLTEAEGGRIMEVSPAGDLLWERQFPWDDEQNVIITEARYIPEDFFDDGVPQCATLAQN</sequence>
<keyword evidence="1" id="KW-0472">Membrane</keyword>
<accession>A0A418T036</accession>
<gene>
    <name evidence="2" type="ORF">D3P04_07475</name>
</gene>
<feature type="transmembrane region" description="Helical" evidence="1">
    <location>
        <begin position="29"/>
        <end position="56"/>
    </location>
</feature>
<dbReference type="Proteomes" id="UP000284202">
    <property type="component" value="Unassembled WGS sequence"/>
</dbReference>
<evidence type="ECO:0000313" key="3">
    <source>
        <dbReference type="Proteomes" id="UP000284202"/>
    </source>
</evidence>
<keyword evidence="1" id="KW-0812">Transmembrane</keyword>
<keyword evidence="3" id="KW-1185">Reference proteome</keyword>
<dbReference type="SUPFAM" id="SSF101898">
    <property type="entry name" value="NHL repeat"/>
    <property type="match status" value="1"/>
</dbReference>
<dbReference type="OrthoDB" id="264813at2"/>
<organism evidence="2 3">
    <name type="scientific">Paracoccus onubensis</name>
    <dbReference type="NCBI Taxonomy" id="1675788"/>
    <lineage>
        <taxon>Bacteria</taxon>
        <taxon>Pseudomonadati</taxon>
        <taxon>Pseudomonadota</taxon>
        <taxon>Alphaproteobacteria</taxon>
        <taxon>Rhodobacterales</taxon>
        <taxon>Paracoccaceae</taxon>
        <taxon>Paracoccus</taxon>
    </lineage>
</organism>
<protein>
    <recommendedName>
        <fullName evidence="4">Arylsulfotransferase (ASST)</fullName>
    </recommendedName>
</protein>
<proteinExistence type="predicted"/>
<evidence type="ECO:0000313" key="2">
    <source>
        <dbReference type="EMBL" id="RJE86548.1"/>
    </source>
</evidence>
<dbReference type="EMBL" id="QZCG01000004">
    <property type="protein sequence ID" value="RJE86548.1"/>
    <property type="molecule type" value="Genomic_DNA"/>
</dbReference>
<dbReference type="Pfam" id="PF14269">
    <property type="entry name" value="Arylsulfotran_2"/>
    <property type="match status" value="1"/>
</dbReference>
<dbReference type="InterPro" id="IPR053143">
    <property type="entry name" value="Arylsulfate_ST"/>
</dbReference>
<dbReference type="PANTHER" id="PTHR35340">
    <property type="entry name" value="PQQ ENZYME REPEAT PROTEIN-RELATED"/>
    <property type="match status" value="1"/>
</dbReference>
<name>A0A418T036_9RHOB</name>
<reference evidence="3" key="1">
    <citation type="submission" date="2018-09" db="EMBL/GenBank/DDBJ databases">
        <title>Acidovorax cavernicola nov. sp. isolated from Gruta de las Maravillas (Aracena, Spain).</title>
        <authorList>
            <person name="Jurado V."/>
            <person name="Gutierrez-Patricio S."/>
            <person name="Gonzalez-Pimentel J.L."/>
            <person name="Miller A.Z."/>
            <person name="Laiz L."/>
            <person name="Saiz-Jimenez C."/>
        </authorList>
    </citation>
    <scope>NUCLEOTIDE SEQUENCE [LARGE SCALE GENOMIC DNA]</scope>
    <source>
        <strain evidence="3">1011MAR3C25</strain>
    </source>
</reference>
<keyword evidence="1" id="KW-1133">Transmembrane helix</keyword>